<evidence type="ECO:0000313" key="2">
    <source>
        <dbReference type="Proteomes" id="UP000289178"/>
    </source>
</evidence>
<dbReference type="EMBL" id="MK450433">
    <property type="protein sequence ID" value="QAX95008.1"/>
    <property type="molecule type" value="Genomic_DNA"/>
</dbReference>
<proteinExistence type="predicted"/>
<gene>
    <name evidence="1" type="primary">20</name>
    <name evidence="1" type="ORF">SEA_SEBASTISAURUS_20</name>
</gene>
<accession>A0A411B3T1</accession>
<dbReference type="Proteomes" id="UP000289178">
    <property type="component" value="Segment"/>
</dbReference>
<reference evidence="1 2" key="1">
    <citation type="submission" date="2019-01" db="EMBL/GenBank/DDBJ databases">
        <authorList>
            <person name="Layton S.R."/>
            <person name="Mercado N.B."/>
            <person name="Kim T."/>
            <person name="Hughes L.E."/>
            <person name="Garlena R.A."/>
            <person name="Russell D.A."/>
            <person name="Pope W.H."/>
            <person name="Jacobs-Sera D."/>
            <person name="Hatfull G.F."/>
        </authorList>
    </citation>
    <scope>NUCLEOTIDE SEQUENCE [LARGE SCALE GENOMIC DNA]</scope>
</reference>
<evidence type="ECO:0000313" key="1">
    <source>
        <dbReference type="EMBL" id="QAX95008.1"/>
    </source>
</evidence>
<name>A0A411B3T1_9CAUD</name>
<protein>
    <submittedName>
        <fullName evidence="1">Uncharacterized protein</fullName>
    </submittedName>
</protein>
<sequence>MGEHSKAGGMSAVSAVFSWVVKHKAKILAFAAGAVAAVTAVKPDFPGAAVMGALHVLLGA</sequence>
<organism evidence="1 2">
    <name type="scientific">Streptomyces phage Sebastisaurus</name>
    <dbReference type="NCBI Taxonomy" id="2510572"/>
    <lineage>
        <taxon>Viruses</taxon>
        <taxon>Duplodnaviria</taxon>
        <taxon>Heunggongvirae</taxon>
        <taxon>Uroviricota</taxon>
        <taxon>Caudoviricetes</taxon>
        <taxon>Colingsworthviridae</taxon>
        <taxon>Sebastisaurusvirus</taxon>
        <taxon>Sebastisaurusvirus sebastisaurus</taxon>
    </lineage>
</organism>
<keyword evidence="2" id="KW-1185">Reference proteome</keyword>